<organism evidence="1 2">
    <name type="scientific">Entamoeba nuttalli</name>
    <dbReference type="NCBI Taxonomy" id="412467"/>
    <lineage>
        <taxon>Eukaryota</taxon>
        <taxon>Amoebozoa</taxon>
        <taxon>Evosea</taxon>
        <taxon>Archamoebae</taxon>
        <taxon>Mastigamoebida</taxon>
        <taxon>Entamoebidae</taxon>
        <taxon>Entamoeba</taxon>
    </lineage>
</organism>
<reference evidence="1 2" key="1">
    <citation type="journal article" date="2019" name="PLoS Negl. Trop. Dis.">
        <title>Whole genome sequencing of Entamoeba nuttalli reveals mammalian host-related molecular signatures and a novel octapeptide-repeat surface protein.</title>
        <authorList>
            <person name="Tanaka M."/>
            <person name="Makiuchi T."/>
            <person name="Komiyama T."/>
            <person name="Shiina T."/>
            <person name="Osaki K."/>
            <person name="Tachibana H."/>
        </authorList>
    </citation>
    <scope>NUCLEOTIDE SEQUENCE [LARGE SCALE GENOMIC DNA]</scope>
    <source>
        <strain evidence="1 2">P19-061405</strain>
    </source>
</reference>
<comment type="caution">
    <text evidence="1">The sequence shown here is derived from an EMBL/GenBank/DDBJ whole genome shotgun (WGS) entry which is preliminary data.</text>
</comment>
<evidence type="ECO:0000313" key="1">
    <source>
        <dbReference type="EMBL" id="GAB1225008.1"/>
    </source>
</evidence>
<gene>
    <name evidence="1" type="ORF">ENUP19_0240G0002</name>
</gene>
<accession>A0ABQ0DQ69</accession>
<sequence>MEETYQKDTMEYQTNVFSGSNDLMEINIPTHIEMIGNECFKECTRLSIISIPTSVIKIRYSCFCVCSSLTLINLPTNVSKIGNGSFK</sequence>
<dbReference type="EMBL" id="BAAFRS010000240">
    <property type="protein sequence ID" value="GAB1225008.1"/>
    <property type="molecule type" value="Genomic_DNA"/>
</dbReference>
<keyword evidence="2" id="KW-1185">Reference proteome</keyword>
<dbReference type="InterPro" id="IPR026906">
    <property type="entry name" value="LRR_5"/>
</dbReference>
<name>A0ABQ0DQ69_9EUKA</name>
<evidence type="ECO:0008006" key="3">
    <source>
        <dbReference type="Google" id="ProtNLM"/>
    </source>
</evidence>
<protein>
    <recommendedName>
        <fullName evidence="3">Leucine rich repeat protein, BspA family protein</fullName>
    </recommendedName>
</protein>
<dbReference type="Proteomes" id="UP001628156">
    <property type="component" value="Unassembled WGS sequence"/>
</dbReference>
<dbReference type="Gene3D" id="3.80.10.10">
    <property type="entry name" value="Ribonuclease Inhibitor"/>
    <property type="match status" value="1"/>
</dbReference>
<dbReference type="SUPFAM" id="SSF52058">
    <property type="entry name" value="L domain-like"/>
    <property type="match status" value="1"/>
</dbReference>
<evidence type="ECO:0000313" key="2">
    <source>
        <dbReference type="Proteomes" id="UP001628156"/>
    </source>
</evidence>
<dbReference type="Pfam" id="PF13306">
    <property type="entry name" value="LRR_5"/>
    <property type="match status" value="1"/>
</dbReference>
<proteinExistence type="predicted"/>
<dbReference type="InterPro" id="IPR032675">
    <property type="entry name" value="LRR_dom_sf"/>
</dbReference>